<dbReference type="EC" id="6.3.5.6" evidence="2"/>
<organism evidence="2 3">
    <name type="scientific">Pseudomonas putida NBRC 14164</name>
    <dbReference type="NCBI Taxonomy" id="1211579"/>
    <lineage>
        <taxon>Bacteria</taxon>
        <taxon>Pseudomonadati</taxon>
        <taxon>Pseudomonadota</taxon>
        <taxon>Gammaproteobacteria</taxon>
        <taxon>Pseudomonadales</taxon>
        <taxon>Pseudomonadaceae</taxon>
        <taxon>Pseudomonas</taxon>
    </lineage>
</organism>
<gene>
    <name evidence="2" type="primary">gatA</name>
    <name evidence="2" type="ORF">PP4_48060</name>
</gene>
<dbReference type="GO" id="GO:0050567">
    <property type="term" value="F:glutaminyl-tRNA synthase (glutamine-hydrolyzing) activity"/>
    <property type="evidence" value="ECO:0007669"/>
    <property type="project" value="UniProtKB-EC"/>
</dbReference>
<feature type="domain" description="Amidase" evidence="1">
    <location>
        <begin position="47"/>
        <end position="480"/>
    </location>
</feature>
<dbReference type="Proteomes" id="UP000016702">
    <property type="component" value="Chromosome"/>
</dbReference>
<name>A0ABN5US22_PSEPU</name>
<dbReference type="InterPro" id="IPR023631">
    <property type="entry name" value="Amidase_dom"/>
</dbReference>
<dbReference type="EC" id="6.3.5.7" evidence="2"/>
<dbReference type="Gene3D" id="3.90.1300.10">
    <property type="entry name" value="Amidase signature (AS) domain"/>
    <property type="match status" value="1"/>
</dbReference>
<evidence type="ECO:0000313" key="2">
    <source>
        <dbReference type="EMBL" id="BAN56659.1"/>
    </source>
</evidence>
<dbReference type="RefSeq" id="WP_016501744.1">
    <property type="nucleotide sequence ID" value="NC_021505.1"/>
</dbReference>
<dbReference type="InterPro" id="IPR020556">
    <property type="entry name" value="Amidase_CS"/>
</dbReference>
<protein>
    <submittedName>
        <fullName evidence="2">Aspartyl/glutamyl-tRNA(Asn/Gln) amidotransferase subunit A</fullName>
        <ecNumber evidence="2">6.3.5.6</ecNumber>
        <ecNumber evidence="2">6.3.5.7</ecNumber>
    </submittedName>
</protein>
<keyword evidence="3" id="KW-1185">Reference proteome</keyword>
<dbReference type="PANTHER" id="PTHR11895:SF151">
    <property type="entry name" value="GLUTAMYL-TRNA(GLN) AMIDOTRANSFERASE SUBUNIT A"/>
    <property type="match status" value="1"/>
</dbReference>
<reference evidence="2 3" key="1">
    <citation type="journal article" date="2014" name="Genome Announc.">
        <title>The Complete Genome Sequence of Pseudomonas putida NBRC 14164T Confirms High Intraspecies Variation.</title>
        <authorList>
            <person name="Ohji S."/>
            <person name="Yamazoe A."/>
            <person name="Hosoyama A."/>
            <person name="Tsuchikane K."/>
            <person name="Ezaki T."/>
            <person name="Fujita N."/>
        </authorList>
    </citation>
    <scope>NUCLEOTIDE SEQUENCE [LARGE SCALE GENOMIC DNA]</scope>
    <source>
        <strain evidence="2 3">NBRC 14164</strain>
    </source>
</reference>
<dbReference type="GO" id="GO:0050566">
    <property type="term" value="F:asparaginyl-tRNA synthase (glutamine-hydrolyzing) activity"/>
    <property type="evidence" value="ECO:0007669"/>
    <property type="project" value="UniProtKB-EC"/>
</dbReference>
<keyword evidence="2" id="KW-0436">Ligase</keyword>
<dbReference type="PANTHER" id="PTHR11895">
    <property type="entry name" value="TRANSAMIDASE"/>
    <property type="match status" value="1"/>
</dbReference>
<proteinExistence type="predicted"/>
<dbReference type="GeneID" id="45526284"/>
<accession>A0ABN5US22</accession>
<dbReference type="InterPro" id="IPR000120">
    <property type="entry name" value="Amidase"/>
</dbReference>
<dbReference type="NCBIfam" id="NF005688">
    <property type="entry name" value="PRK07488.1"/>
    <property type="match status" value="1"/>
</dbReference>
<evidence type="ECO:0000259" key="1">
    <source>
        <dbReference type="Pfam" id="PF01425"/>
    </source>
</evidence>
<sequence length="507" mass="53814">MRHPVDMPEKVGTDAKRLFAQPEHLWELTLTEASALVRHRRITSRQLVEAWLSRIADFSELNAFISVDAAAALKQADSYDHYLEAGGDPLPLGGVPIAVKDNIQVVGFANTAGTPALSKFFPTCNARVIEPLLKAGAIVVGKTNMHELAFGTSGYNTAYHIPGVIGVRNAFDHSCIAGGSSSGSGTAVGALLIPAALGTDTGGSVRQPGAVNGCVGFRPTVGRYPVDGITPISPTRDTPGPIARSVEDIVLLDSIITGALPAEVPAAESIRLGVVDQLWADLSEPVRKLTEDALRKLEQQGVQIVRVSMSEIFEMSHAVSMPLALHECRSALTEYLSANETGVSFDELVAGISSPDVRTIFEDYILPGRLGELEGQSVDLEQAYATAMKDARPKLIQSFEFLFKEHQLDAIIHPTTPDLAIKSNPAATSFEAFARMIRNADPASNAGMPGISLPAGLSQQEGLPVGIEIEGLPGSDARLLSIANFIESILGRGPTPTRSGVESKISM</sequence>
<dbReference type="PROSITE" id="PS00571">
    <property type="entry name" value="AMIDASES"/>
    <property type="match status" value="1"/>
</dbReference>
<dbReference type="InterPro" id="IPR036928">
    <property type="entry name" value="AS_sf"/>
</dbReference>
<dbReference type="Pfam" id="PF01425">
    <property type="entry name" value="Amidase"/>
    <property type="match status" value="1"/>
</dbReference>
<dbReference type="SUPFAM" id="SSF75304">
    <property type="entry name" value="Amidase signature (AS) enzymes"/>
    <property type="match status" value="1"/>
</dbReference>
<evidence type="ECO:0000313" key="3">
    <source>
        <dbReference type="Proteomes" id="UP000016702"/>
    </source>
</evidence>
<dbReference type="EMBL" id="AP013070">
    <property type="protein sequence ID" value="BAN56659.1"/>
    <property type="molecule type" value="Genomic_DNA"/>
</dbReference>